<dbReference type="InterPro" id="IPR036116">
    <property type="entry name" value="FN3_sf"/>
</dbReference>
<proteinExistence type="predicted"/>
<reference evidence="2" key="1">
    <citation type="submission" date="2021-12" db="EMBL/GenBank/DDBJ databases">
        <title>Prjna785345.</title>
        <authorList>
            <person name="Rujirawat T."/>
            <person name="Krajaejun T."/>
        </authorList>
    </citation>
    <scope>NUCLEOTIDE SEQUENCE</scope>
    <source>
        <strain evidence="2">Pi057C3</strain>
    </source>
</reference>
<dbReference type="Gene3D" id="2.60.40.10">
    <property type="entry name" value="Immunoglobulins"/>
    <property type="match status" value="1"/>
</dbReference>
<dbReference type="CDD" id="cd00063">
    <property type="entry name" value="FN3"/>
    <property type="match status" value="1"/>
</dbReference>
<dbReference type="SUPFAM" id="SSF49265">
    <property type="entry name" value="Fibronectin type III"/>
    <property type="match status" value="1"/>
</dbReference>
<dbReference type="InterPro" id="IPR013783">
    <property type="entry name" value="Ig-like_fold"/>
</dbReference>
<evidence type="ECO:0000259" key="1">
    <source>
        <dbReference type="Pfam" id="PF25523"/>
    </source>
</evidence>
<dbReference type="InterPro" id="IPR057884">
    <property type="entry name" value="FN3_RIM-BP1/2/3"/>
</dbReference>
<dbReference type="Pfam" id="PF25523">
    <property type="entry name" value="Ig_RIMBP2"/>
    <property type="match status" value="1"/>
</dbReference>
<evidence type="ECO:0000313" key="2">
    <source>
        <dbReference type="EMBL" id="KAJ0399945.1"/>
    </source>
</evidence>
<sequence>MRRDVALHRLVLAGVLIGSCLLFAARVVCASDLLVSPQDVPGPPDKVFVTPLDDASLRVQFLPPVRTKAEGSNGAPVLGYKVEVARRVNHIQTFTVSASGPVLAGSYKLTFENARGIGVTACIPWNATEVMFETALEELVNVDSVSVSRSAYGAAQFGYIYKVPL</sequence>
<dbReference type="PROSITE" id="PS51257">
    <property type="entry name" value="PROKAR_LIPOPROTEIN"/>
    <property type="match status" value="1"/>
</dbReference>
<keyword evidence="3" id="KW-1185">Reference proteome</keyword>
<evidence type="ECO:0000313" key="3">
    <source>
        <dbReference type="Proteomes" id="UP001209570"/>
    </source>
</evidence>
<accession>A0AAD5LJ67</accession>
<dbReference type="AlphaFoldDB" id="A0AAD5LJ67"/>
<name>A0AAD5LJ67_PYTIN</name>
<organism evidence="2 3">
    <name type="scientific">Pythium insidiosum</name>
    <name type="common">Pythiosis disease agent</name>
    <dbReference type="NCBI Taxonomy" id="114742"/>
    <lineage>
        <taxon>Eukaryota</taxon>
        <taxon>Sar</taxon>
        <taxon>Stramenopiles</taxon>
        <taxon>Oomycota</taxon>
        <taxon>Peronosporomycetes</taxon>
        <taxon>Pythiales</taxon>
        <taxon>Pythiaceae</taxon>
        <taxon>Pythium</taxon>
    </lineage>
</organism>
<dbReference type="EMBL" id="JAKCXM010000167">
    <property type="protein sequence ID" value="KAJ0399945.1"/>
    <property type="molecule type" value="Genomic_DNA"/>
</dbReference>
<feature type="domain" description="RIMS-binding protein 1/2/3 Fn3" evidence="1">
    <location>
        <begin position="40"/>
        <end position="87"/>
    </location>
</feature>
<comment type="caution">
    <text evidence="2">The sequence shown here is derived from an EMBL/GenBank/DDBJ whole genome shotgun (WGS) entry which is preliminary data.</text>
</comment>
<gene>
    <name evidence="2" type="ORF">P43SY_009795</name>
</gene>
<dbReference type="Proteomes" id="UP001209570">
    <property type="component" value="Unassembled WGS sequence"/>
</dbReference>
<protein>
    <recommendedName>
        <fullName evidence="1">RIMS-binding protein 1/2/3 Fn3 domain-containing protein</fullName>
    </recommendedName>
</protein>
<dbReference type="InterPro" id="IPR003961">
    <property type="entry name" value="FN3_dom"/>
</dbReference>